<keyword evidence="1" id="KW-0479">Metal-binding</keyword>
<evidence type="ECO:0000256" key="1">
    <source>
        <dbReference type="PROSITE-ProRule" id="PRU00042"/>
    </source>
</evidence>
<dbReference type="RefSeq" id="XP_037150398.1">
    <property type="nucleotide sequence ID" value="XM_037293569.1"/>
</dbReference>
<organism evidence="4 5">
    <name type="scientific">Letharia lupina</name>
    <dbReference type="NCBI Taxonomy" id="560253"/>
    <lineage>
        <taxon>Eukaryota</taxon>
        <taxon>Fungi</taxon>
        <taxon>Dikarya</taxon>
        <taxon>Ascomycota</taxon>
        <taxon>Pezizomycotina</taxon>
        <taxon>Lecanoromycetes</taxon>
        <taxon>OSLEUM clade</taxon>
        <taxon>Lecanoromycetidae</taxon>
        <taxon>Lecanorales</taxon>
        <taxon>Lecanorineae</taxon>
        <taxon>Parmeliaceae</taxon>
        <taxon>Letharia</taxon>
    </lineage>
</organism>
<sequence length="405" mass="42418">MQKGAAYPGDAPQHHAYDLHGVGESKNDANHRNDRHYCAGNLTAANAVHGHGNHAVHSLGTYDHAARAGQDPGFAFSANETHDGLNSLHAIAARGVAYSDNTYSGPGVGINHVEAGFSPYDSFAAPSFSSRAFQNATVNPYANNINDGIYAPSNDGYNVEAGFSPYDNIAAPSFSSGALQNATVIPYANNINGGIYAPSNVGYNVEAGFSPYDNIAAPSFSSRALQNATVIPYANNINGGIYAPSNLGHNGNDYLGHAVGNVTAPGASVQSARAAVPLQFGDGAYPTGNINASFYPSNNATVIGLVDGSDKFGTYDAGFGAQSSDTTPTMSSTLPPSTPGPVVGPNGRPRWACTGCDKTFTRQADMARHAKKHSGVFEFQCDVAECSYRGSYRQDKLDQHKKNCH</sequence>
<evidence type="ECO:0000256" key="2">
    <source>
        <dbReference type="SAM" id="MobiDB-lite"/>
    </source>
</evidence>
<proteinExistence type="predicted"/>
<dbReference type="AlphaFoldDB" id="A0A8H6CCC3"/>
<reference evidence="4 5" key="1">
    <citation type="journal article" date="2020" name="Genomics">
        <title>Complete, high-quality genomes from long-read metagenomic sequencing of two wolf lichen thalli reveals enigmatic genome architecture.</title>
        <authorList>
            <person name="McKenzie S.K."/>
            <person name="Walston R.F."/>
            <person name="Allen J.L."/>
        </authorList>
    </citation>
    <scope>NUCLEOTIDE SEQUENCE [LARGE SCALE GENOMIC DNA]</scope>
    <source>
        <strain evidence="4">WasteWater1</strain>
    </source>
</reference>
<feature type="compositionally biased region" description="Basic and acidic residues" evidence="2">
    <location>
        <begin position="12"/>
        <end position="32"/>
    </location>
</feature>
<dbReference type="SUPFAM" id="SSF57667">
    <property type="entry name" value="beta-beta-alpha zinc fingers"/>
    <property type="match status" value="1"/>
</dbReference>
<dbReference type="GO" id="GO:0008270">
    <property type="term" value="F:zinc ion binding"/>
    <property type="evidence" value="ECO:0007669"/>
    <property type="project" value="UniProtKB-KW"/>
</dbReference>
<dbReference type="InterPro" id="IPR013087">
    <property type="entry name" value="Znf_C2H2_type"/>
</dbReference>
<name>A0A8H6CCC3_9LECA</name>
<dbReference type="Gene3D" id="3.30.160.60">
    <property type="entry name" value="Classic Zinc Finger"/>
    <property type="match status" value="1"/>
</dbReference>
<evidence type="ECO:0000313" key="5">
    <source>
        <dbReference type="Proteomes" id="UP000593566"/>
    </source>
</evidence>
<keyword evidence="1" id="KW-0863">Zinc-finger</keyword>
<dbReference type="PROSITE" id="PS00028">
    <property type="entry name" value="ZINC_FINGER_C2H2_1"/>
    <property type="match status" value="1"/>
</dbReference>
<keyword evidence="5" id="KW-1185">Reference proteome</keyword>
<dbReference type="InterPro" id="IPR036236">
    <property type="entry name" value="Znf_C2H2_sf"/>
</dbReference>
<keyword evidence="1" id="KW-0862">Zinc</keyword>
<feature type="region of interest" description="Disordered" evidence="2">
    <location>
        <begin position="322"/>
        <end position="348"/>
    </location>
</feature>
<feature type="domain" description="C2H2-type" evidence="3">
    <location>
        <begin position="351"/>
        <end position="378"/>
    </location>
</feature>
<gene>
    <name evidence="4" type="ORF">HO133_002644</name>
</gene>
<dbReference type="GeneID" id="59331056"/>
<protein>
    <recommendedName>
        <fullName evidence="3">C2H2-type domain-containing protein</fullName>
    </recommendedName>
</protein>
<feature type="compositionally biased region" description="Low complexity" evidence="2">
    <location>
        <begin position="323"/>
        <end position="348"/>
    </location>
</feature>
<accession>A0A8H6CCC3</accession>
<evidence type="ECO:0000259" key="3">
    <source>
        <dbReference type="PROSITE" id="PS50157"/>
    </source>
</evidence>
<dbReference type="Proteomes" id="UP000593566">
    <property type="component" value="Unassembled WGS sequence"/>
</dbReference>
<dbReference type="EMBL" id="JACCJB010000015">
    <property type="protein sequence ID" value="KAF6220963.1"/>
    <property type="molecule type" value="Genomic_DNA"/>
</dbReference>
<feature type="region of interest" description="Disordered" evidence="2">
    <location>
        <begin position="1"/>
        <end position="32"/>
    </location>
</feature>
<comment type="caution">
    <text evidence="4">The sequence shown here is derived from an EMBL/GenBank/DDBJ whole genome shotgun (WGS) entry which is preliminary data.</text>
</comment>
<dbReference type="PROSITE" id="PS50157">
    <property type="entry name" value="ZINC_FINGER_C2H2_2"/>
    <property type="match status" value="1"/>
</dbReference>
<evidence type="ECO:0000313" key="4">
    <source>
        <dbReference type="EMBL" id="KAF6220963.1"/>
    </source>
</evidence>
<dbReference type="SMART" id="SM00355">
    <property type="entry name" value="ZnF_C2H2"/>
    <property type="match status" value="2"/>
</dbReference>